<dbReference type="STRING" id="74557.A0A1V9ZDP3"/>
<evidence type="ECO:0000256" key="1">
    <source>
        <dbReference type="ARBA" id="ARBA00022741"/>
    </source>
</evidence>
<dbReference type="SUPFAM" id="SSF51161">
    <property type="entry name" value="Trimeric LpxA-like enzymes"/>
    <property type="match status" value="3"/>
</dbReference>
<feature type="transmembrane region" description="Helical" evidence="3">
    <location>
        <begin position="764"/>
        <end position="782"/>
    </location>
</feature>
<dbReference type="Gene3D" id="3.40.50.12780">
    <property type="entry name" value="N-terminal domain of ligase-like"/>
    <property type="match status" value="1"/>
</dbReference>
<dbReference type="Gene3D" id="2.160.10.10">
    <property type="entry name" value="Hexapeptide repeat proteins"/>
    <property type="match status" value="3"/>
</dbReference>
<evidence type="ECO:0000256" key="2">
    <source>
        <dbReference type="ARBA" id="ARBA00022840"/>
    </source>
</evidence>
<accession>A0A1V9ZDP3</accession>
<dbReference type="InterPro" id="IPR000873">
    <property type="entry name" value="AMP-dep_synth/lig_dom"/>
</dbReference>
<comment type="caution">
    <text evidence="5">The sequence shown here is derived from an EMBL/GenBank/DDBJ whole genome shotgun (WGS) entry which is preliminary data.</text>
</comment>
<feature type="transmembrane region" description="Helical" evidence="3">
    <location>
        <begin position="126"/>
        <end position="148"/>
    </location>
</feature>
<dbReference type="GO" id="GO:0016020">
    <property type="term" value="C:membrane"/>
    <property type="evidence" value="ECO:0007669"/>
    <property type="project" value="TreeGrafter"/>
</dbReference>
<dbReference type="InterPro" id="IPR011004">
    <property type="entry name" value="Trimer_LpxA-like_sf"/>
</dbReference>
<proteinExistence type="predicted"/>
<keyword evidence="2" id="KW-0067">ATP-binding</keyword>
<organism evidence="5 6">
    <name type="scientific">Thraustotheca clavata</name>
    <dbReference type="NCBI Taxonomy" id="74557"/>
    <lineage>
        <taxon>Eukaryota</taxon>
        <taxon>Sar</taxon>
        <taxon>Stramenopiles</taxon>
        <taxon>Oomycota</taxon>
        <taxon>Saprolegniomycetes</taxon>
        <taxon>Saprolegniales</taxon>
        <taxon>Achlyaceae</taxon>
        <taxon>Thraustotheca</taxon>
    </lineage>
</organism>
<evidence type="ECO:0000313" key="6">
    <source>
        <dbReference type="Proteomes" id="UP000243217"/>
    </source>
</evidence>
<feature type="transmembrane region" description="Helical" evidence="3">
    <location>
        <begin position="405"/>
        <end position="430"/>
    </location>
</feature>
<dbReference type="Pfam" id="PF00501">
    <property type="entry name" value="AMP-binding"/>
    <property type="match status" value="1"/>
</dbReference>
<keyword evidence="3" id="KW-0812">Transmembrane</keyword>
<dbReference type="SUPFAM" id="SSF56801">
    <property type="entry name" value="Acetyl-CoA synthetase-like"/>
    <property type="match status" value="1"/>
</dbReference>
<dbReference type="Proteomes" id="UP000243217">
    <property type="component" value="Unassembled WGS sequence"/>
</dbReference>
<feature type="non-terminal residue" evidence="5">
    <location>
        <position position="1"/>
    </location>
</feature>
<dbReference type="GO" id="GO:0005524">
    <property type="term" value="F:ATP binding"/>
    <property type="evidence" value="ECO:0007669"/>
    <property type="project" value="UniProtKB-KW"/>
</dbReference>
<keyword evidence="5" id="KW-0436">Ligase</keyword>
<evidence type="ECO:0000256" key="3">
    <source>
        <dbReference type="SAM" id="Phobius"/>
    </source>
</evidence>
<reference evidence="5 6" key="1">
    <citation type="journal article" date="2014" name="Genome Biol. Evol.">
        <title>The secreted proteins of Achlya hypogyna and Thraustotheca clavata identify the ancestral oomycete secretome and reveal gene acquisitions by horizontal gene transfer.</title>
        <authorList>
            <person name="Misner I."/>
            <person name="Blouin N."/>
            <person name="Leonard G."/>
            <person name="Richards T.A."/>
            <person name="Lane C.E."/>
        </authorList>
    </citation>
    <scope>NUCLEOTIDE SEQUENCE [LARGE SCALE GENOMIC DNA]</scope>
    <source>
        <strain evidence="5 6">ATCC 34112</strain>
    </source>
</reference>
<keyword evidence="1" id="KW-0547">Nucleotide-binding</keyword>
<feature type="domain" description="AMP-dependent synthetase/ligase" evidence="4">
    <location>
        <begin position="1026"/>
        <end position="1447"/>
    </location>
</feature>
<feature type="transmembrane region" description="Helical" evidence="3">
    <location>
        <begin position="616"/>
        <end position="641"/>
    </location>
</feature>
<evidence type="ECO:0000259" key="4">
    <source>
        <dbReference type="Pfam" id="PF00501"/>
    </source>
</evidence>
<dbReference type="PANTHER" id="PTHR43272:SF33">
    <property type="entry name" value="AMP-BINDING DOMAIN-CONTAINING PROTEIN-RELATED"/>
    <property type="match status" value="1"/>
</dbReference>
<evidence type="ECO:0000313" key="5">
    <source>
        <dbReference type="EMBL" id="OQR96123.1"/>
    </source>
</evidence>
<sequence length="1629" mass="181291">LQIMSSEHRKQEKDNNCEVDESASQFNTSLDFIMHVWRKMFCEEIITPDMDIFIDLGAHSMLVAQCVSALRAGHFNLQVNPFESIGLVDLYTLRTGAGIAEKYPLTSVAKNVIDTLSRPPFQEISFWRHFFCGLAQFSLLLIIFFLYGTSTLMPLMISEYYYQTRSSFVAGFLSLYLSNMVFPYVMMAIALGAKWTLIGRAKAGTYPLWGWFYLRWWFVGQLMSLVDLSTLNETTWINIWWRLLGAKIGKHVHMGGLHVVCADLVSIGDNTTMNKGVALVTEFVDNGSLHVGTIHIGSNCFIGTSCTIEANSIVKDYAELLNMTGVVEGTTIPMREVHGGSPSKFISKAEPWQIKCIPSPFRSFVARYTQLLTYTIIMPFLNILPVGPVLVLFNVPIFPDSFSVHAQILSLAGVVGLLYVFFVILELIFFKWILLGKVKPGTYFTYSWFGLRKWFVDALMAKSLSTIHTLYATVYCSPLMRLLGAKVGSRSEISTARNITPDLIEIGKYCFIADNVVLGDDNTRGYIMKLDKTTIKNRSFIGNGGLIPQGVSLPSDCLVGVFSVPLKSMEEGESCFGLPPILMPTRAKDQIFDLKLLYHPSLSLRLCRLFIETIRIWLPPALLGLGIGMSTQFILAAYPIYFLPDTGRIPTFMNMGTPVPTLIVHQLASSNITTANQAFASLHPHQAVFTNPLTNQLITKNIIWLILTCPIYYIGFIVLPGLILLFVLKWLFIGKYKPCVLPMYSFGVWSSEFITGVLEHIAPSALTPLVGTPFLPWIYMLFGSKIGARCFMASVDIPEFDMIEIGDDVAVNASSFPQTHLFEDRIMKIAHTKLGDRSTMRVLSKLLPNSEIGHDVTLGCNSVVMKGESLQSLSTWIGFPVQLAAVQPQEPVTLVFHDEYHESSHTNLTFDLIFEITSMASLNATSVLNSLTSNNSVNVAVNSALAVGIGSYVYSKCTTGPHPPAHYSQPDNSTIEENYGAIYRRGSFPTLECPTLLALLQDAVQKYPQYNYLGHRPIDAQGNAGPFVWENYENVYTRIQHIASGLMHEKMVPETSDGRRMICIYMKNRPEWTLAQFSTFYCGAFIVPLYDTLGTTSTQFILNQTEAPTVFCTSLEYPKLLEKASPFLKYVVVCDVDSIAQENIAAAAKHNIRVIALTELESIGQKNLVPPMPLQSSDLCITMYTSGTTGDPKGAMMSHGNLLGLIYSLEERFNHGRVTTMFKNHPILLSYLPLAHVAEQQLHVMVLRYAGAIGFYQGSTAKILDDLKELRPTMFLSVPRLLNKIYDKVMNAGLNAGGLKGKLFKLAINTKLANLKAGYSTHALYDKIIFSKIKTQLGLDRCDLMISGAAPLSPHVLSFFRVILSCLCFEVYGQTECAGASNSTDYRELDAGPVGPPVTSCHVRLMSVPEMGYNITDTVHGEGVHQVAVNGRGEICMYGPTIFMGYYKNPEKTAEALDENGWLHSGDIGIWTLDGRLKIVDRKKNIFKLSQGEYVAPEKIENIIKDSPFVNQSFVYGDSLHATLVAVVVPEEFEVAKFQLPGTFADWCADSTVARTILADLQRVSKQQGLLGYEIVNSIVLSAEPFSVDNNMLTPTFKIRRNDIKKAFMHQIDMLYAKEAVAGEQLKQE</sequence>
<feature type="transmembrane region" description="Helical" evidence="3">
    <location>
        <begin position="702"/>
        <end position="728"/>
    </location>
</feature>
<dbReference type="EMBL" id="JNBS01001986">
    <property type="protein sequence ID" value="OQR96123.1"/>
    <property type="molecule type" value="Genomic_DNA"/>
</dbReference>
<name>A0A1V9ZDP3_9STRA</name>
<protein>
    <submittedName>
        <fullName evidence="5">Long-chain-fatty-acid-CoA ligase</fullName>
    </submittedName>
</protein>
<keyword evidence="6" id="KW-1185">Reference proteome</keyword>
<dbReference type="OrthoDB" id="1700726at2759"/>
<dbReference type="PANTHER" id="PTHR43272">
    <property type="entry name" value="LONG-CHAIN-FATTY-ACID--COA LIGASE"/>
    <property type="match status" value="1"/>
</dbReference>
<keyword evidence="3" id="KW-0472">Membrane</keyword>
<dbReference type="InterPro" id="IPR042099">
    <property type="entry name" value="ANL_N_sf"/>
</dbReference>
<dbReference type="GO" id="GO:0004467">
    <property type="term" value="F:long-chain fatty acid-CoA ligase activity"/>
    <property type="evidence" value="ECO:0007669"/>
    <property type="project" value="TreeGrafter"/>
</dbReference>
<gene>
    <name evidence="5" type="ORF">THRCLA_07368</name>
</gene>
<feature type="transmembrane region" description="Helical" evidence="3">
    <location>
        <begin position="371"/>
        <end position="393"/>
    </location>
</feature>
<feature type="transmembrane region" description="Helical" evidence="3">
    <location>
        <begin position="168"/>
        <end position="193"/>
    </location>
</feature>
<dbReference type="GO" id="GO:0005783">
    <property type="term" value="C:endoplasmic reticulum"/>
    <property type="evidence" value="ECO:0007669"/>
    <property type="project" value="TreeGrafter"/>
</dbReference>
<keyword evidence="3" id="KW-1133">Transmembrane helix</keyword>